<evidence type="ECO:0000256" key="1">
    <source>
        <dbReference type="ARBA" id="ARBA00022690"/>
    </source>
</evidence>
<feature type="domain" description="Kazal-like" evidence="5">
    <location>
        <begin position="13"/>
        <end position="65"/>
    </location>
</feature>
<dbReference type="GO" id="GO:0005576">
    <property type="term" value="C:extracellular region"/>
    <property type="evidence" value="ECO:0007669"/>
    <property type="project" value="TreeGrafter"/>
</dbReference>
<keyword evidence="3" id="KW-1015">Disulfide bond</keyword>
<dbReference type="VEuPathDB" id="FungiDB:H310_12906"/>
<dbReference type="Pfam" id="PF00050">
    <property type="entry name" value="Kazal_1"/>
    <property type="match status" value="1"/>
</dbReference>
<dbReference type="InterPro" id="IPR036058">
    <property type="entry name" value="Kazal_dom_sf"/>
</dbReference>
<keyword evidence="1" id="KW-0646">Protease inhibitor</keyword>
<dbReference type="PANTHER" id="PTHR10913">
    <property type="entry name" value="FOLLISTATIN-RELATED"/>
    <property type="match status" value="1"/>
</dbReference>
<organism evidence="6">
    <name type="scientific">Aphanomyces invadans</name>
    <dbReference type="NCBI Taxonomy" id="157072"/>
    <lineage>
        <taxon>Eukaryota</taxon>
        <taxon>Sar</taxon>
        <taxon>Stramenopiles</taxon>
        <taxon>Oomycota</taxon>
        <taxon>Saprolegniomycetes</taxon>
        <taxon>Saprolegniales</taxon>
        <taxon>Verrucalvaceae</taxon>
        <taxon>Aphanomyces</taxon>
    </lineage>
</organism>
<evidence type="ECO:0000259" key="5">
    <source>
        <dbReference type="PROSITE" id="PS51465"/>
    </source>
</evidence>
<dbReference type="InterPro" id="IPR002350">
    <property type="entry name" value="Kazal_dom"/>
</dbReference>
<dbReference type="STRING" id="157072.A0A024TFQ3"/>
<protein>
    <recommendedName>
        <fullName evidence="5">Kazal-like domain-containing protein</fullName>
    </recommendedName>
</protein>
<dbReference type="eggNOG" id="KOG3649">
    <property type="taxonomic scope" value="Eukaryota"/>
</dbReference>
<dbReference type="EMBL" id="KI913996">
    <property type="protein sequence ID" value="ETV92873.1"/>
    <property type="molecule type" value="Genomic_DNA"/>
</dbReference>
<proteinExistence type="predicted"/>
<feature type="signal peptide" evidence="4">
    <location>
        <begin position="1"/>
        <end position="17"/>
    </location>
</feature>
<dbReference type="SUPFAM" id="SSF100895">
    <property type="entry name" value="Kazal-type serine protease inhibitors"/>
    <property type="match status" value="3"/>
</dbReference>
<name>A0A024TFQ3_9STRA</name>
<keyword evidence="2" id="KW-0722">Serine protease inhibitor</keyword>
<dbReference type="PANTHER" id="PTHR10913:SF45">
    <property type="entry name" value="FOLLISTATIN, ISOFORM A-RELATED"/>
    <property type="match status" value="1"/>
</dbReference>
<dbReference type="Gene3D" id="3.30.60.30">
    <property type="match status" value="3"/>
</dbReference>
<dbReference type="InterPro" id="IPR050653">
    <property type="entry name" value="Prot_Inhib_GrowthFact_Antg"/>
</dbReference>
<dbReference type="RefSeq" id="XP_008878394.1">
    <property type="nucleotide sequence ID" value="XM_008880172.1"/>
</dbReference>
<dbReference type="SMART" id="SM00280">
    <property type="entry name" value="KAZAL"/>
    <property type="match status" value="3"/>
</dbReference>
<dbReference type="CDD" id="cd00104">
    <property type="entry name" value="KAZAL_FS"/>
    <property type="match status" value="3"/>
</dbReference>
<evidence type="ECO:0000256" key="2">
    <source>
        <dbReference type="ARBA" id="ARBA00022900"/>
    </source>
</evidence>
<sequence length="222" mass="22588">MQFKVFALAAVVASVAGQCEMGCIDQYAPVCGSNGKTYSNECQLRVDACTTKSKIEIASQGECQGSNSGNCEKQCTREFDPQCGSDGITYGNKCLLSVATCKNSSVRLERAGECGTSSPSTCKKGCPEILKEVCGSNGKTYSNECELQNAACDIPSLKVATEGACVATSSASPANNAADDASNKAVTTTPAPAVPAAVKSASMGLVTSTAAFCVAAVACVLP</sequence>
<keyword evidence="4" id="KW-0732">Signal</keyword>
<accession>A0A024TFQ3</accession>
<dbReference type="AlphaFoldDB" id="A0A024TFQ3"/>
<evidence type="ECO:0000313" key="6">
    <source>
        <dbReference type="EMBL" id="ETV92873.1"/>
    </source>
</evidence>
<reference evidence="6" key="1">
    <citation type="submission" date="2013-12" db="EMBL/GenBank/DDBJ databases">
        <title>The Genome Sequence of Aphanomyces invadans NJM9701.</title>
        <authorList>
            <consortium name="The Broad Institute Genomics Platform"/>
            <person name="Russ C."/>
            <person name="Tyler B."/>
            <person name="van West P."/>
            <person name="Dieguez-Uribeondo J."/>
            <person name="Young S.K."/>
            <person name="Zeng Q."/>
            <person name="Gargeya S."/>
            <person name="Fitzgerald M."/>
            <person name="Abouelleil A."/>
            <person name="Alvarado L."/>
            <person name="Chapman S.B."/>
            <person name="Gainer-Dewar J."/>
            <person name="Goldberg J."/>
            <person name="Griggs A."/>
            <person name="Gujja S."/>
            <person name="Hansen M."/>
            <person name="Howarth C."/>
            <person name="Imamovic A."/>
            <person name="Ireland A."/>
            <person name="Larimer J."/>
            <person name="McCowan C."/>
            <person name="Murphy C."/>
            <person name="Pearson M."/>
            <person name="Poon T.W."/>
            <person name="Priest M."/>
            <person name="Roberts A."/>
            <person name="Saif S."/>
            <person name="Shea T."/>
            <person name="Sykes S."/>
            <person name="Wortman J."/>
            <person name="Nusbaum C."/>
            <person name="Birren B."/>
        </authorList>
    </citation>
    <scope>NUCLEOTIDE SEQUENCE [LARGE SCALE GENOMIC DNA]</scope>
    <source>
        <strain evidence="6">NJM9701</strain>
    </source>
</reference>
<dbReference type="PROSITE" id="PS51465">
    <property type="entry name" value="KAZAL_2"/>
    <property type="match status" value="3"/>
</dbReference>
<feature type="domain" description="Kazal-like" evidence="5">
    <location>
        <begin position="66"/>
        <end position="116"/>
    </location>
</feature>
<evidence type="ECO:0000256" key="4">
    <source>
        <dbReference type="SAM" id="SignalP"/>
    </source>
</evidence>
<feature type="domain" description="Kazal-like" evidence="5">
    <location>
        <begin position="117"/>
        <end position="167"/>
    </location>
</feature>
<dbReference type="GeneID" id="20089956"/>
<gene>
    <name evidence="6" type="ORF">H310_12906</name>
</gene>
<dbReference type="OrthoDB" id="343609at2759"/>
<feature type="chain" id="PRO_5001537548" description="Kazal-like domain-containing protein" evidence="4">
    <location>
        <begin position="18"/>
        <end position="222"/>
    </location>
</feature>
<evidence type="ECO:0000256" key="3">
    <source>
        <dbReference type="ARBA" id="ARBA00023157"/>
    </source>
</evidence>
<dbReference type="Pfam" id="PF07648">
    <property type="entry name" value="Kazal_2"/>
    <property type="match status" value="2"/>
</dbReference>